<feature type="domain" description="DUF1254" evidence="2">
    <location>
        <begin position="111"/>
        <end position="213"/>
    </location>
</feature>
<dbReference type="Pfam" id="PF06742">
    <property type="entry name" value="DUF1214"/>
    <property type="match status" value="1"/>
</dbReference>
<protein>
    <submittedName>
        <fullName evidence="3">DUF1254 domain-containing protein</fullName>
    </submittedName>
</protein>
<dbReference type="SUPFAM" id="SSF160935">
    <property type="entry name" value="VPA0735-like"/>
    <property type="match status" value="1"/>
</dbReference>
<dbReference type="Gene3D" id="1.10.3360.10">
    <property type="entry name" value="VPA0735-like domain"/>
    <property type="match status" value="1"/>
</dbReference>
<dbReference type="PANTHER" id="PTHR36509:SF3">
    <property type="entry name" value="SIGNAL PEPTIDE PROTEIN"/>
    <property type="match status" value="1"/>
</dbReference>
<dbReference type="InterPro" id="IPR037049">
    <property type="entry name" value="DUF1214_C_sf"/>
</dbReference>
<dbReference type="PROSITE" id="PS51318">
    <property type="entry name" value="TAT"/>
    <property type="match status" value="1"/>
</dbReference>
<dbReference type="Gene3D" id="2.60.40.1610">
    <property type="entry name" value="Domain of unknown function DUF1254"/>
    <property type="match status" value="1"/>
</dbReference>
<dbReference type="InterPro" id="IPR006311">
    <property type="entry name" value="TAT_signal"/>
</dbReference>
<evidence type="ECO:0000259" key="2">
    <source>
        <dbReference type="Pfam" id="PF06863"/>
    </source>
</evidence>
<sequence>MSINRRDALKMTAGLAVLSAIRTTMGAEHATHIADHPKTRDEFMTFNLGMPTPDAVEHLYDEMDFQRATQCYLWSVPIVGMESARQMLVDNADAHSGDLVLVHGYREVSVMLGSNVTTPYVFAYFDLSHGPMMLHYPPGATAGSLIDWWDRPLTDVGMTGPDAGNGAVYVLVGPGHVAPAAVPADAHILQSRTCKVMMFCRGLDTDPDKVATVFSTTKVAFCNSGQVPQSARLLRFKPEGELTSMAHPGGMAYWSRLTNALRDEPVEERDRFFAAMLRPLGIEMNRAFAPDERQRLILEKAASMGEAMAKVTAFSKRLAGIHYREDTRWEYLIAPHYDNEQDGPTGALLEERTAFFYEVTGTSAAVLTQTPGVGSAYLAAYQDKSGAAFDGGRTYRLRVPAHVPAKLFWSVTLYDTRTRGLIGNTREIADRSSRQDLLKNPDGSIDIILGPTAPAGYEKNWIPTTPAKSWYTYFRLFGPLEPYFERSWVLADIEPVLQIQA</sequence>
<dbReference type="RefSeq" id="WP_017125929.1">
    <property type="nucleotide sequence ID" value="NZ_JACAQE010000002.1"/>
</dbReference>
<feature type="domain" description="DUF1214" evidence="1">
    <location>
        <begin position="375"/>
        <end position="480"/>
    </location>
</feature>
<gene>
    <name evidence="3" type="ORF">HX845_06450</name>
</gene>
<evidence type="ECO:0000313" key="4">
    <source>
        <dbReference type="Proteomes" id="UP000517547"/>
    </source>
</evidence>
<dbReference type="InterPro" id="IPR010621">
    <property type="entry name" value="DUF1214"/>
</dbReference>
<dbReference type="AlphaFoldDB" id="A0A7Y7XVY0"/>
<comment type="caution">
    <text evidence="3">The sequence shown here is derived from an EMBL/GenBank/DDBJ whole genome shotgun (WGS) entry which is preliminary data.</text>
</comment>
<evidence type="ECO:0000313" key="3">
    <source>
        <dbReference type="EMBL" id="NWC13269.1"/>
    </source>
</evidence>
<dbReference type="InterPro" id="IPR037050">
    <property type="entry name" value="DUF1254_sf"/>
</dbReference>
<dbReference type="Proteomes" id="UP000517547">
    <property type="component" value="Unassembled WGS sequence"/>
</dbReference>
<dbReference type="Pfam" id="PF06863">
    <property type="entry name" value="DUF1254"/>
    <property type="match status" value="1"/>
</dbReference>
<organism evidence="3 4">
    <name type="scientific">Pseudomonas gingeri</name>
    <dbReference type="NCBI Taxonomy" id="117681"/>
    <lineage>
        <taxon>Bacteria</taxon>
        <taxon>Pseudomonadati</taxon>
        <taxon>Pseudomonadota</taxon>
        <taxon>Gammaproteobacteria</taxon>
        <taxon>Pseudomonadales</taxon>
        <taxon>Pseudomonadaceae</taxon>
        <taxon>Pseudomonas</taxon>
    </lineage>
</organism>
<dbReference type="InterPro" id="IPR010679">
    <property type="entry name" value="DUF1254"/>
</dbReference>
<accession>A0A7Y7XVY0</accession>
<name>A0A7Y7XVY0_9PSED</name>
<dbReference type="PANTHER" id="PTHR36509">
    <property type="entry name" value="BLL3101 PROTEIN"/>
    <property type="match status" value="1"/>
</dbReference>
<proteinExistence type="predicted"/>
<reference evidence="3 4" key="1">
    <citation type="submission" date="2020-04" db="EMBL/GenBank/DDBJ databases">
        <title>Molecular characterization of pseudomonads from Agaricus bisporus reveal novel blotch 2 pathogens in Western Europe.</title>
        <authorList>
            <person name="Taparia T."/>
            <person name="Krijger M."/>
            <person name="Haynes E."/>
            <person name="Elpinstone J.G."/>
            <person name="Noble R."/>
            <person name="Van Der Wolf J."/>
        </authorList>
    </citation>
    <scope>NUCLEOTIDE SEQUENCE [LARGE SCALE GENOMIC DNA]</scope>
    <source>
        <strain evidence="3 4">IPO3738</strain>
    </source>
</reference>
<dbReference type="Gene3D" id="2.60.120.600">
    <property type="entry name" value="Domain of unknown function DUF1214, C-terminal domain"/>
    <property type="match status" value="1"/>
</dbReference>
<evidence type="ECO:0000259" key="1">
    <source>
        <dbReference type="Pfam" id="PF06742"/>
    </source>
</evidence>
<dbReference type="EMBL" id="JACAQE010000002">
    <property type="protein sequence ID" value="NWC13269.1"/>
    <property type="molecule type" value="Genomic_DNA"/>
</dbReference>